<dbReference type="KEGG" id="mcad:Pan265_26560"/>
<keyword evidence="9" id="KW-0808">Transferase</keyword>
<evidence type="ECO:0000256" key="4">
    <source>
        <dbReference type="ARBA" id="ARBA00022692"/>
    </source>
</evidence>
<dbReference type="OrthoDB" id="7855154at2"/>
<accession>A0A518C0M9</accession>
<feature type="transmembrane region" description="Helical" evidence="7">
    <location>
        <begin position="12"/>
        <end position="31"/>
    </location>
</feature>
<dbReference type="AlphaFoldDB" id="A0A518C0M9"/>
<name>A0A518C0M9_9BACT</name>
<feature type="transmembrane region" description="Helical" evidence="7">
    <location>
        <begin position="227"/>
        <end position="246"/>
    </location>
</feature>
<evidence type="ECO:0000256" key="7">
    <source>
        <dbReference type="SAM" id="Phobius"/>
    </source>
</evidence>
<evidence type="ECO:0000256" key="3">
    <source>
        <dbReference type="ARBA" id="ARBA00022475"/>
    </source>
</evidence>
<dbReference type="InterPro" id="IPR002656">
    <property type="entry name" value="Acyl_transf_3_dom"/>
</dbReference>
<feature type="transmembrane region" description="Helical" evidence="7">
    <location>
        <begin position="143"/>
        <end position="164"/>
    </location>
</feature>
<gene>
    <name evidence="9" type="ORF">Pan265_26560</name>
</gene>
<feature type="transmembrane region" description="Helical" evidence="7">
    <location>
        <begin position="203"/>
        <end position="221"/>
    </location>
</feature>
<feature type="transmembrane region" description="Helical" evidence="7">
    <location>
        <begin position="112"/>
        <end position="131"/>
    </location>
</feature>
<evidence type="ECO:0000313" key="9">
    <source>
        <dbReference type="EMBL" id="QDU72782.1"/>
    </source>
</evidence>
<comment type="similarity">
    <text evidence="2">Belongs to the acyltransferase 3 family.</text>
</comment>
<dbReference type="Pfam" id="PF01757">
    <property type="entry name" value="Acyl_transf_3"/>
    <property type="match status" value="1"/>
</dbReference>
<evidence type="ECO:0000256" key="6">
    <source>
        <dbReference type="ARBA" id="ARBA00023136"/>
    </source>
</evidence>
<keyword evidence="3" id="KW-1003">Cell membrane</keyword>
<dbReference type="GO" id="GO:0005886">
    <property type="term" value="C:plasma membrane"/>
    <property type="evidence" value="ECO:0007669"/>
    <property type="project" value="UniProtKB-SubCell"/>
</dbReference>
<dbReference type="RefSeq" id="WP_145446941.1">
    <property type="nucleotide sequence ID" value="NZ_CP036280.1"/>
</dbReference>
<evidence type="ECO:0000259" key="8">
    <source>
        <dbReference type="Pfam" id="PF01757"/>
    </source>
</evidence>
<keyword evidence="9" id="KW-0012">Acyltransferase</keyword>
<proteinExistence type="inferred from homology"/>
<dbReference type="GO" id="GO:0016413">
    <property type="term" value="F:O-acetyltransferase activity"/>
    <property type="evidence" value="ECO:0007669"/>
    <property type="project" value="TreeGrafter"/>
</dbReference>
<dbReference type="EMBL" id="CP036280">
    <property type="protein sequence ID" value="QDU72782.1"/>
    <property type="molecule type" value="Genomic_DNA"/>
</dbReference>
<keyword evidence="6 7" id="KW-0472">Membrane</keyword>
<evidence type="ECO:0000256" key="5">
    <source>
        <dbReference type="ARBA" id="ARBA00022989"/>
    </source>
</evidence>
<feature type="transmembrane region" description="Helical" evidence="7">
    <location>
        <begin position="253"/>
        <end position="272"/>
    </location>
</feature>
<comment type="subcellular location">
    <subcellularLocation>
        <location evidence="1">Cell membrane</location>
        <topology evidence="1">Multi-pass membrane protein</topology>
    </subcellularLocation>
</comment>
<evidence type="ECO:0000256" key="2">
    <source>
        <dbReference type="ARBA" id="ARBA00007400"/>
    </source>
</evidence>
<reference evidence="9 10" key="1">
    <citation type="submission" date="2019-02" db="EMBL/GenBank/DDBJ databases">
        <title>Deep-cultivation of Planctomycetes and their phenomic and genomic characterization uncovers novel biology.</title>
        <authorList>
            <person name="Wiegand S."/>
            <person name="Jogler M."/>
            <person name="Boedeker C."/>
            <person name="Pinto D."/>
            <person name="Vollmers J."/>
            <person name="Rivas-Marin E."/>
            <person name="Kohn T."/>
            <person name="Peeters S.H."/>
            <person name="Heuer A."/>
            <person name="Rast P."/>
            <person name="Oberbeckmann S."/>
            <person name="Bunk B."/>
            <person name="Jeske O."/>
            <person name="Meyerdierks A."/>
            <person name="Storesund J.E."/>
            <person name="Kallscheuer N."/>
            <person name="Luecker S."/>
            <person name="Lage O.M."/>
            <person name="Pohl T."/>
            <person name="Merkel B.J."/>
            <person name="Hornburger P."/>
            <person name="Mueller R.-W."/>
            <person name="Bruemmer F."/>
            <person name="Labrenz M."/>
            <person name="Spormann A.M."/>
            <person name="Op den Camp H."/>
            <person name="Overmann J."/>
            <person name="Amann R."/>
            <person name="Jetten M.S.M."/>
            <person name="Mascher T."/>
            <person name="Medema M.H."/>
            <person name="Devos D.P."/>
            <person name="Kaster A.-K."/>
            <person name="Ovreas L."/>
            <person name="Rohde M."/>
            <person name="Galperin M.Y."/>
            <person name="Jogler C."/>
        </authorList>
    </citation>
    <scope>NUCLEOTIDE SEQUENCE [LARGE SCALE GENOMIC DNA]</scope>
    <source>
        <strain evidence="9 10">Pan265</strain>
    </source>
</reference>
<evidence type="ECO:0000256" key="1">
    <source>
        <dbReference type="ARBA" id="ARBA00004651"/>
    </source>
</evidence>
<organism evidence="9 10">
    <name type="scientific">Mucisphaera calidilacus</name>
    <dbReference type="NCBI Taxonomy" id="2527982"/>
    <lineage>
        <taxon>Bacteria</taxon>
        <taxon>Pseudomonadati</taxon>
        <taxon>Planctomycetota</taxon>
        <taxon>Phycisphaerae</taxon>
        <taxon>Phycisphaerales</taxon>
        <taxon>Phycisphaeraceae</taxon>
        <taxon>Mucisphaera</taxon>
    </lineage>
</organism>
<keyword evidence="5 7" id="KW-1133">Transmembrane helix</keyword>
<dbReference type="PANTHER" id="PTHR40074">
    <property type="entry name" value="O-ACETYLTRANSFERASE WECH"/>
    <property type="match status" value="1"/>
</dbReference>
<feature type="transmembrane region" description="Helical" evidence="7">
    <location>
        <begin position="37"/>
        <end position="53"/>
    </location>
</feature>
<feature type="transmembrane region" description="Helical" evidence="7">
    <location>
        <begin position="74"/>
        <end position="92"/>
    </location>
</feature>
<feature type="domain" description="Acyltransferase 3" evidence="8">
    <location>
        <begin position="12"/>
        <end position="298"/>
    </location>
</feature>
<feature type="transmembrane region" description="Helical" evidence="7">
    <location>
        <begin position="284"/>
        <end position="301"/>
    </location>
</feature>
<dbReference type="PANTHER" id="PTHR40074:SF2">
    <property type="entry name" value="O-ACETYLTRANSFERASE WECH"/>
    <property type="match status" value="1"/>
</dbReference>
<keyword evidence="10" id="KW-1185">Reference proteome</keyword>
<dbReference type="GO" id="GO:0009246">
    <property type="term" value="P:enterobacterial common antigen biosynthetic process"/>
    <property type="evidence" value="ECO:0007669"/>
    <property type="project" value="TreeGrafter"/>
</dbReference>
<evidence type="ECO:0000313" key="10">
    <source>
        <dbReference type="Proteomes" id="UP000320386"/>
    </source>
</evidence>
<feature type="transmembrane region" description="Helical" evidence="7">
    <location>
        <begin position="176"/>
        <end position="196"/>
    </location>
</feature>
<sequence>MNTPVSQRTHIDGFDLIRVLAVIGIVTFHFGPDALSTLGYSGLPAFIIMSFSLQSSSPRANNFAAITARRAQRLLVPWAAWSLIYAAVYYWLHRHQPITLDIVWSDLFVGYSIHLWYLVFAFIATLILALIQTQTQGWRRRSTTLLLLALGGTAATLLALKNALGLHHLPAPWPQWLFGLPGLFFGAALGMTYHANDRQTRRYRATIVFFAIASTLFVLYAGNAHDALAYVIAIAAVYAALEIKLPPSPTLRYLASLTFGTYLAHYFVYLAILSCSRGQLTNQWAILALTIFLTSIAISAAQRIPYLRRIV</sequence>
<dbReference type="Proteomes" id="UP000320386">
    <property type="component" value="Chromosome"/>
</dbReference>
<keyword evidence="4 7" id="KW-0812">Transmembrane</keyword>
<protein>
    <submittedName>
        <fullName evidence="9">Acyltransferase family protein</fullName>
    </submittedName>
</protein>